<dbReference type="SMART" id="SM00342">
    <property type="entry name" value="HTH_ARAC"/>
    <property type="match status" value="1"/>
</dbReference>
<dbReference type="InterPro" id="IPR020449">
    <property type="entry name" value="Tscrpt_reg_AraC-type_HTH"/>
</dbReference>
<dbReference type="InterPro" id="IPR009057">
    <property type="entry name" value="Homeodomain-like_sf"/>
</dbReference>
<dbReference type="Gene3D" id="1.10.10.60">
    <property type="entry name" value="Homeodomain-like"/>
    <property type="match status" value="1"/>
</dbReference>
<sequence>MSRHDAATRPETAAWSTRAVDADAAVDYWRAARRKAYVDVSPTPYSRDFVGEIDYASYGGFDLSVKRASGEKVTRSRVLISRGSDPEYLYVLFQRRGTGIVTQAGRSAEIRSGQVVIYDSRQPFTLDYREPYEQVVVHLPAERAFADAGLRPSTDLFAVPIDVDGALSAVSAFFQSLADTQASDPVGTGFLAPHAAGLASSLLAYAARIRGPQDLPILLQRERVLAYLRQHLSDADLDVDRIAVGCHISRRTLHRLFEGTGHTVMSHLRTLRVDAAQRMLANQADLSVESIAREVGFVSDAHFYRSFRSVTGVTPGEYRQLARQGVTDLRTRTDRSE</sequence>
<dbReference type="Pfam" id="PF14525">
    <property type="entry name" value="AraC_binding_2"/>
    <property type="match status" value="1"/>
</dbReference>
<dbReference type="InterPro" id="IPR018062">
    <property type="entry name" value="HTH_AraC-typ_CS"/>
</dbReference>
<accession>A0A1X0D380</accession>
<dbReference type="STRING" id="444597.BST26_16570"/>
<dbReference type="PROSITE" id="PS01124">
    <property type="entry name" value="HTH_ARAC_FAMILY_2"/>
    <property type="match status" value="1"/>
</dbReference>
<dbReference type="GO" id="GO:0043565">
    <property type="term" value="F:sequence-specific DNA binding"/>
    <property type="evidence" value="ECO:0007669"/>
    <property type="project" value="InterPro"/>
</dbReference>
<protein>
    <submittedName>
        <fullName evidence="1">Uncharacterized protein</fullName>
    </submittedName>
</protein>
<keyword evidence="2" id="KW-1185">Reference proteome</keyword>
<dbReference type="PRINTS" id="PR00032">
    <property type="entry name" value="HTHARAC"/>
</dbReference>
<organism evidence="1 2">
    <name type="scientific">Mycolicibacterium insubricum</name>
    <dbReference type="NCBI Taxonomy" id="444597"/>
    <lineage>
        <taxon>Bacteria</taxon>
        <taxon>Bacillati</taxon>
        <taxon>Actinomycetota</taxon>
        <taxon>Actinomycetes</taxon>
        <taxon>Mycobacteriales</taxon>
        <taxon>Mycobacteriaceae</taxon>
        <taxon>Mycolicibacterium</taxon>
    </lineage>
</organism>
<dbReference type="GO" id="GO:0003700">
    <property type="term" value="F:DNA-binding transcription factor activity"/>
    <property type="evidence" value="ECO:0007669"/>
    <property type="project" value="InterPro"/>
</dbReference>
<reference evidence="1 2" key="1">
    <citation type="submission" date="2016-12" db="EMBL/GenBank/DDBJ databases">
        <title>The new phylogeny of genus Mycobacterium.</title>
        <authorList>
            <person name="Tortoli E."/>
            <person name="Trovato A."/>
            <person name="Cirillo D.M."/>
        </authorList>
    </citation>
    <scope>NUCLEOTIDE SEQUENCE [LARGE SCALE GENOMIC DNA]</scope>
    <source>
        <strain evidence="1 2">DSM 45130</strain>
    </source>
</reference>
<dbReference type="AlphaFoldDB" id="A0A1X0D380"/>
<proteinExistence type="predicted"/>
<dbReference type="PROSITE" id="PS00041">
    <property type="entry name" value="HTH_ARAC_FAMILY_1"/>
    <property type="match status" value="1"/>
</dbReference>
<dbReference type="PANTHER" id="PTHR46796">
    <property type="entry name" value="HTH-TYPE TRANSCRIPTIONAL ACTIVATOR RHAS-RELATED"/>
    <property type="match status" value="1"/>
</dbReference>
<gene>
    <name evidence="1" type="ORF">BST26_16570</name>
</gene>
<dbReference type="InterPro" id="IPR018060">
    <property type="entry name" value="HTH_AraC"/>
</dbReference>
<dbReference type="SUPFAM" id="SSF46689">
    <property type="entry name" value="Homeodomain-like"/>
    <property type="match status" value="1"/>
</dbReference>
<dbReference type="OrthoDB" id="9799345at2"/>
<dbReference type="PANTHER" id="PTHR46796:SF6">
    <property type="entry name" value="ARAC SUBFAMILY"/>
    <property type="match status" value="1"/>
</dbReference>
<comment type="caution">
    <text evidence="1">The sequence shown here is derived from an EMBL/GenBank/DDBJ whole genome shotgun (WGS) entry which is preliminary data.</text>
</comment>
<dbReference type="RefSeq" id="WP_083032485.1">
    <property type="nucleotide sequence ID" value="NZ_AP022618.1"/>
</dbReference>
<dbReference type="InterPro" id="IPR035418">
    <property type="entry name" value="AraC-bd_2"/>
</dbReference>
<evidence type="ECO:0000313" key="2">
    <source>
        <dbReference type="Proteomes" id="UP000192801"/>
    </source>
</evidence>
<dbReference type="Pfam" id="PF12833">
    <property type="entry name" value="HTH_18"/>
    <property type="match status" value="1"/>
</dbReference>
<dbReference type="EMBL" id="MVHS01000047">
    <property type="protein sequence ID" value="ORA66876.1"/>
    <property type="molecule type" value="Genomic_DNA"/>
</dbReference>
<dbReference type="Proteomes" id="UP000192801">
    <property type="component" value="Unassembled WGS sequence"/>
</dbReference>
<name>A0A1X0D380_9MYCO</name>
<evidence type="ECO:0000313" key="1">
    <source>
        <dbReference type="EMBL" id="ORA66876.1"/>
    </source>
</evidence>
<dbReference type="InterPro" id="IPR050204">
    <property type="entry name" value="AraC_XylS_family_regulators"/>
</dbReference>